<reference evidence="2" key="8">
    <citation type="journal article" date="2005" name="Science">
        <title>Antisense Transcription in the Mammalian Transcriptome.</title>
        <authorList>
            <consortium name="RIKEN Genome Exploration Research Group and Genome Science Group (Genome Network Project Core Group) and the FANTOM Consortium"/>
        </authorList>
    </citation>
    <scope>NUCLEOTIDE SEQUENCE</scope>
    <source>
        <strain evidence="2">C57BL/6J</strain>
        <tissue evidence="2">Egg</tissue>
    </source>
</reference>
<feature type="compositionally biased region" description="Polar residues" evidence="1">
    <location>
        <begin position="83"/>
        <end position="102"/>
    </location>
</feature>
<dbReference type="AlphaFoldDB" id="Q3UT61"/>
<proteinExistence type="evidence at transcript level"/>
<reference evidence="2" key="1">
    <citation type="journal article" date="1999" name="Methods Enzymol.">
        <title>High-efficiency full-length cDNA cloning.</title>
        <authorList>
            <person name="Carninci P."/>
            <person name="Hayashizaki Y."/>
        </authorList>
    </citation>
    <scope>NUCLEOTIDE SEQUENCE</scope>
    <source>
        <strain evidence="2">C57BL/6J</strain>
        <tissue evidence="2">Egg</tissue>
    </source>
</reference>
<name>Q3UT61_MOUSE</name>
<protein>
    <submittedName>
        <fullName evidence="2">Uncharacterized protein</fullName>
    </submittedName>
</protein>
<accession>Q3UT61</accession>
<evidence type="ECO:0000313" key="2">
    <source>
        <dbReference type="EMBL" id="BAE24119.1"/>
    </source>
</evidence>
<reference evidence="2" key="2">
    <citation type="journal article" date="2000" name="Genome Res.">
        <title>Normalization and subtraction of cap-trapper-selected cDNAs to prepare full-length cDNA libraries for rapid discovery of new genes.</title>
        <authorList>
            <person name="Carninci P."/>
            <person name="Shibata Y."/>
            <person name="Hayatsu N."/>
            <person name="Sugahara Y."/>
            <person name="Shibata K."/>
            <person name="Itoh M."/>
            <person name="Konno H."/>
            <person name="Okazaki Y."/>
            <person name="Muramatsu M."/>
            <person name="Hayashizaki Y."/>
        </authorList>
    </citation>
    <scope>NUCLEOTIDE SEQUENCE</scope>
    <source>
        <strain evidence="2">C57BL/6J</strain>
        <tissue evidence="2">Egg</tissue>
    </source>
</reference>
<feature type="region of interest" description="Disordered" evidence="1">
    <location>
        <begin position="70"/>
        <end position="109"/>
    </location>
</feature>
<dbReference type="EMBL" id="AK139740">
    <property type="protein sequence ID" value="BAE24119.1"/>
    <property type="molecule type" value="mRNA"/>
</dbReference>
<evidence type="ECO:0000313" key="3">
    <source>
        <dbReference type="MGI" id="MGI:1298401"/>
    </source>
</evidence>
<sequence length="109" mass="12346">MPSCHFHGFLGTQTPVITLCLITESSPALPLNFRSFQVTILCDPPPPPDTFSSTWPLKIYLLCIFPRSNWKTSPTPSPRHKPTTNNTTTKSINQPITRNQDLQSKKRRI</sequence>
<reference evidence="2" key="3">
    <citation type="journal article" date="2000" name="Genome Res.">
        <title>RIKEN integrated sequence analysis (RISA) system--384-format sequencing pipeline with 384 multicapillary sequencer.</title>
        <authorList>
            <person name="Shibata K."/>
            <person name="Itoh M."/>
            <person name="Aizawa K."/>
            <person name="Nagaoka S."/>
            <person name="Sasaki N."/>
            <person name="Carninci P."/>
            <person name="Konno H."/>
            <person name="Akiyama J."/>
            <person name="Nishi K."/>
            <person name="Kitsunai T."/>
            <person name="Tashiro H."/>
            <person name="Itoh M."/>
            <person name="Sumi N."/>
            <person name="Ishii Y."/>
            <person name="Nakamura S."/>
            <person name="Hazama M."/>
            <person name="Nishine T."/>
            <person name="Harada A."/>
            <person name="Yamamoto R."/>
            <person name="Matsumoto H."/>
            <person name="Sakaguchi S."/>
            <person name="Ikegami T."/>
            <person name="Kashiwagi K."/>
            <person name="Fujiwake S."/>
            <person name="Inoue K."/>
            <person name="Togawa Y."/>
            <person name="Izawa M."/>
            <person name="Ohara E."/>
            <person name="Watahiki M."/>
            <person name="Yoneda Y."/>
            <person name="Ishikawa T."/>
            <person name="Ozawa K."/>
            <person name="Tanaka T."/>
            <person name="Matsuura S."/>
            <person name="Kawai J."/>
            <person name="Okazaki Y."/>
            <person name="Muramatsu M."/>
            <person name="Inoue Y."/>
            <person name="Kira A."/>
            <person name="Hayashizaki Y."/>
        </authorList>
    </citation>
    <scope>NUCLEOTIDE SEQUENCE</scope>
    <source>
        <strain evidence="2">C57BL/6J</strain>
        <tissue evidence="2">Egg</tissue>
    </source>
</reference>
<gene>
    <name evidence="3" type="primary">Drr1</name>
</gene>
<reference evidence="2" key="6">
    <citation type="submission" date="2004-03" db="EMBL/GenBank/DDBJ databases">
        <authorList>
            <person name="Arakawa T."/>
            <person name="Carninci P."/>
            <person name="Fukuda S."/>
            <person name="Hashizume W."/>
            <person name="Hayashida K."/>
            <person name="Hori F."/>
            <person name="Iida J."/>
            <person name="Imamura K."/>
            <person name="Imotani K."/>
            <person name="Itoh M."/>
            <person name="Kanagawa S."/>
            <person name="Kawai J."/>
            <person name="Kojima M."/>
            <person name="Konno H."/>
            <person name="Murata M."/>
            <person name="Nakamura M."/>
            <person name="Ninomiya N."/>
            <person name="Nishiyori H."/>
            <person name="Nomura K."/>
            <person name="Ohno M."/>
            <person name="Sakazume N."/>
            <person name="Sano H."/>
            <person name="Sasaki D."/>
            <person name="Shibata K."/>
            <person name="Shiraki T."/>
            <person name="Tagami M."/>
            <person name="Tagami Y."/>
            <person name="Waki K."/>
            <person name="Watahiki A."/>
            <person name="Muramatsu M."/>
            <person name="Hayashizaki Y."/>
        </authorList>
    </citation>
    <scope>NUCLEOTIDE SEQUENCE</scope>
    <source>
        <strain evidence="2">C57BL/6J</strain>
        <tissue evidence="2">Egg</tissue>
    </source>
</reference>
<dbReference type="AGR" id="MGI:1298401"/>
<evidence type="ECO:0000256" key="1">
    <source>
        <dbReference type="SAM" id="MobiDB-lite"/>
    </source>
</evidence>
<reference evidence="2" key="7">
    <citation type="journal article" date="2005" name="Science">
        <title>The Transcriptional Landscape of the Mammalian Genome.</title>
        <authorList>
            <consortium name="The FANTOM Consortium"/>
            <consortium name="Riken Genome Exploration Research Group and Genome Science Group (Genome Network Project Core Group)"/>
        </authorList>
    </citation>
    <scope>NUCLEOTIDE SEQUENCE</scope>
    <source>
        <strain evidence="2">C57BL/6J</strain>
        <tissue evidence="2">Egg</tissue>
    </source>
</reference>
<reference evidence="2" key="5">
    <citation type="journal article" date="2002" name="Nature">
        <title>Analysis of the mouse transcriptome based on functional annotation of 60,770 full-length cDNAs.</title>
        <authorList>
            <consortium name="The FANTOM Consortium and the RIKEN Genome Exploration Research Group Phase I and II Team"/>
        </authorList>
    </citation>
    <scope>NUCLEOTIDE SEQUENCE</scope>
    <source>
        <strain evidence="2">C57BL/6J</strain>
        <tissue evidence="2">Egg</tissue>
    </source>
</reference>
<dbReference type="MGI" id="MGI:1298401">
    <property type="gene designation" value="Drr1"/>
</dbReference>
<reference evidence="2" key="4">
    <citation type="journal article" date="2001" name="Nature">
        <title>Functional annotation of a full-length mouse cDNA collection.</title>
        <authorList>
            <consortium name="The RIKEN Genome Exploration Research Group Phase II Team and the FANTOM Consortium"/>
        </authorList>
    </citation>
    <scope>NUCLEOTIDE SEQUENCE</scope>
    <source>
        <strain evidence="2">C57BL/6J</strain>
        <tissue evidence="2">Egg</tissue>
    </source>
</reference>
<organism evidence="2">
    <name type="scientific">Mus musculus</name>
    <name type="common">Mouse</name>
    <dbReference type="NCBI Taxonomy" id="10090"/>
    <lineage>
        <taxon>Eukaryota</taxon>
        <taxon>Metazoa</taxon>
        <taxon>Chordata</taxon>
        <taxon>Craniata</taxon>
        <taxon>Vertebrata</taxon>
        <taxon>Euteleostomi</taxon>
        <taxon>Mammalia</taxon>
        <taxon>Eutheria</taxon>
        <taxon>Euarchontoglires</taxon>
        <taxon>Glires</taxon>
        <taxon>Rodentia</taxon>
        <taxon>Myomorpha</taxon>
        <taxon>Muroidea</taxon>
        <taxon>Muridae</taxon>
        <taxon>Murinae</taxon>
        <taxon>Mus</taxon>
        <taxon>Mus</taxon>
    </lineage>
</organism>